<protein>
    <submittedName>
        <fullName evidence="2">Exported pilin-related protein</fullName>
    </submittedName>
</protein>
<dbReference type="GeneID" id="44979324"/>
<name>A0A0K0H7Q7_SALBC</name>
<gene>
    <name evidence="2" type="primary">sbeG</name>
    <name evidence="2" type="ordered locus">SBG_0293</name>
</gene>
<accession>A0A0K0H7Q7</accession>
<proteinExistence type="predicted"/>
<keyword evidence="1" id="KW-0732">Signal</keyword>
<sequence>MQKIILTSLLVFFIGGQIASAEVSPATPEIKDASVDGDNSNVQQDEFIKIMEDNLYFEKQKRQLVNEVALEKLRSELKKLRGTATSPVMPAMTETSAPREVVSKPNVILVSKIGGLTKVLVSAGGNKHYLSRGEHFSSGGKNYILIMDSAGRYQVKEHQQ</sequence>
<evidence type="ECO:0000256" key="1">
    <source>
        <dbReference type="SAM" id="SignalP"/>
    </source>
</evidence>
<dbReference type="eggNOG" id="ENOG5031RWD">
    <property type="taxonomic scope" value="Bacteria"/>
</dbReference>
<dbReference type="Proteomes" id="UP000000289">
    <property type="component" value="Chromosome"/>
</dbReference>
<reference evidence="2 3" key="1">
    <citation type="journal article" date="2011" name="PLoS Pathog.">
        <title>Salmonella bongori provides insights into the evolution of the Salmonellae.</title>
        <authorList>
            <person name="Fookes M."/>
            <person name="Schroeder G.N."/>
            <person name="Langridge G.C."/>
            <person name="Blondel C.J."/>
            <person name="Mammina C."/>
            <person name="Connor T.R."/>
            <person name="Seth-Smith H."/>
            <person name="Vernikos G.S."/>
            <person name="Robinson K.S."/>
            <person name="Sanders M."/>
            <person name="Petty N.K."/>
            <person name="Kingsley R.A."/>
            <person name="Baumler A.J."/>
            <person name="Nuccio S.P."/>
            <person name="Contreras I."/>
            <person name="Santiviago C.A."/>
            <person name="Maskell D."/>
            <person name="Barrow P."/>
            <person name="Humphrey T."/>
            <person name="Nastasi A."/>
            <person name="Roberts M."/>
            <person name="Frankel G."/>
            <person name="Parkhill J."/>
            <person name="Dougan G."/>
            <person name="Thomson N.R."/>
        </authorList>
    </citation>
    <scope>NUCLEOTIDE SEQUENCE [LARGE SCALE GENOMIC DNA]</scope>
    <source>
        <strain evidence="3">ATCC 43975 / DSM 13772 / NCTC 12419</strain>
    </source>
</reference>
<dbReference type="AlphaFoldDB" id="A0A0K0H7Q7"/>
<dbReference type="RefSeq" id="WP_001169431.1">
    <property type="nucleotide sequence ID" value="NC_015761.1"/>
</dbReference>
<feature type="signal peptide" evidence="1">
    <location>
        <begin position="1"/>
        <end position="21"/>
    </location>
</feature>
<dbReference type="EMBL" id="FR877557">
    <property type="protein sequence ID" value="CCC29389.1"/>
    <property type="molecule type" value="Genomic_DNA"/>
</dbReference>
<feature type="chain" id="PRO_5005331533" evidence="1">
    <location>
        <begin position="22"/>
        <end position="160"/>
    </location>
</feature>
<evidence type="ECO:0000313" key="2">
    <source>
        <dbReference type="EMBL" id="CCC29389.1"/>
    </source>
</evidence>
<organism evidence="2 3">
    <name type="scientific">Salmonella bongori (strain ATCC 43975 / DSM 13772 / NCTC 12419)</name>
    <dbReference type="NCBI Taxonomy" id="218493"/>
    <lineage>
        <taxon>Bacteria</taxon>
        <taxon>Pseudomonadati</taxon>
        <taxon>Pseudomonadota</taxon>
        <taxon>Gammaproteobacteria</taxon>
        <taxon>Enterobacterales</taxon>
        <taxon>Enterobacteriaceae</taxon>
        <taxon>Salmonella</taxon>
    </lineage>
</organism>
<evidence type="ECO:0000313" key="3">
    <source>
        <dbReference type="Proteomes" id="UP000000289"/>
    </source>
</evidence>
<dbReference type="KEGG" id="sbg:SBG_0293"/>